<feature type="region of interest" description="Disordered" evidence="4">
    <location>
        <begin position="26"/>
        <end position="51"/>
    </location>
</feature>
<gene>
    <name evidence="7" type="ORF">C1I92_22125</name>
</gene>
<accession>A0A2W2B5A7</accession>
<dbReference type="Proteomes" id="UP000248764">
    <property type="component" value="Unassembled WGS sequence"/>
</dbReference>
<dbReference type="GO" id="GO:1904680">
    <property type="term" value="F:peptide transmembrane transporter activity"/>
    <property type="evidence" value="ECO:0007669"/>
    <property type="project" value="TreeGrafter"/>
</dbReference>
<dbReference type="Pfam" id="PF00496">
    <property type="entry name" value="SBP_bac_5"/>
    <property type="match status" value="1"/>
</dbReference>
<keyword evidence="2" id="KW-0813">Transport</keyword>
<feature type="signal peptide" evidence="5">
    <location>
        <begin position="1"/>
        <end position="20"/>
    </location>
</feature>
<evidence type="ECO:0000313" key="7">
    <source>
        <dbReference type="EMBL" id="PZF81232.1"/>
    </source>
</evidence>
<dbReference type="Gene3D" id="3.90.76.10">
    <property type="entry name" value="Dipeptide-binding Protein, Domain 1"/>
    <property type="match status" value="1"/>
</dbReference>
<dbReference type="InterPro" id="IPR030678">
    <property type="entry name" value="Peptide/Ni-bd"/>
</dbReference>
<dbReference type="PANTHER" id="PTHR30290">
    <property type="entry name" value="PERIPLASMIC BINDING COMPONENT OF ABC TRANSPORTER"/>
    <property type="match status" value="1"/>
</dbReference>
<dbReference type="Gene3D" id="3.40.190.10">
    <property type="entry name" value="Periplasmic binding protein-like II"/>
    <property type="match status" value="1"/>
</dbReference>
<dbReference type="GO" id="GO:0015833">
    <property type="term" value="P:peptide transport"/>
    <property type="evidence" value="ECO:0007669"/>
    <property type="project" value="TreeGrafter"/>
</dbReference>
<dbReference type="CDD" id="cd08493">
    <property type="entry name" value="PBP2_DppA_like"/>
    <property type="match status" value="1"/>
</dbReference>
<comment type="similarity">
    <text evidence="1">Belongs to the bacterial solute-binding protein 5 family.</text>
</comment>
<dbReference type="PIRSF" id="PIRSF002741">
    <property type="entry name" value="MppA"/>
    <property type="match status" value="1"/>
</dbReference>
<reference evidence="7 8" key="1">
    <citation type="submission" date="2018-01" db="EMBL/GenBank/DDBJ databases">
        <title>Draft genome sequence of Jiangella sp. GTF31.</title>
        <authorList>
            <person name="Sahin N."/>
            <person name="Ay H."/>
            <person name="Saygin H."/>
        </authorList>
    </citation>
    <scope>NUCLEOTIDE SEQUENCE [LARGE SCALE GENOMIC DNA]</scope>
    <source>
        <strain evidence="7 8">GTF31</strain>
    </source>
</reference>
<evidence type="ECO:0000256" key="5">
    <source>
        <dbReference type="SAM" id="SignalP"/>
    </source>
</evidence>
<evidence type="ECO:0000256" key="2">
    <source>
        <dbReference type="ARBA" id="ARBA00022448"/>
    </source>
</evidence>
<comment type="caution">
    <text evidence="7">The sequence shown here is derived from an EMBL/GenBank/DDBJ whole genome shotgun (WGS) entry which is preliminary data.</text>
</comment>
<dbReference type="PROSITE" id="PS51257">
    <property type="entry name" value="PROKAR_LIPOPROTEIN"/>
    <property type="match status" value="1"/>
</dbReference>
<dbReference type="GO" id="GO:0043190">
    <property type="term" value="C:ATP-binding cassette (ABC) transporter complex"/>
    <property type="evidence" value="ECO:0007669"/>
    <property type="project" value="InterPro"/>
</dbReference>
<dbReference type="EMBL" id="POTW01000063">
    <property type="protein sequence ID" value="PZF81232.1"/>
    <property type="molecule type" value="Genomic_DNA"/>
</dbReference>
<dbReference type="InterPro" id="IPR039424">
    <property type="entry name" value="SBP_5"/>
</dbReference>
<proteinExistence type="inferred from homology"/>
<evidence type="ECO:0000313" key="8">
    <source>
        <dbReference type="Proteomes" id="UP000248764"/>
    </source>
</evidence>
<dbReference type="InterPro" id="IPR000914">
    <property type="entry name" value="SBP_5_dom"/>
</dbReference>
<feature type="chain" id="PRO_5038873451" evidence="5">
    <location>
        <begin position="21"/>
        <end position="559"/>
    </location>
</feature>
<evidence type="ECO:0000256" key="3">
    <source>
        <dbReference type="ARBA" id="ARBA00022729"/>
    </source>
</evidence>
<dbReference type="GO" id="GO:0042597">
    <property type="term" value="C:periplasmic space"/>
    <property type="evidence" value="ECO:0007669"/>
    <property type="project" value="UniProtKB-ARBA"/>
</dbReference>
<evidence type="ECO:0000259" key="6">
    <source>
        <dbReference type="Pfam" id="PF00496"/>
    </source>
</evidence>
<feature type="domain" description="Solute-binding protein family 5" evidence="6">
    <location>
        <begin position="87"/>
        <end position="478"/>
    </location>
</feature>
<dbReference type="SUPFAM" id="SSF53850">
    <property type="entry name" value="Periplasmic binding protein-like II"/>
    <property type="match status" value="1"/>
</dbReference>
<keyword evidence="8" id="KW-1185">Reference proteome</keyword>
<sequence>MHRKAGRVLALTAAAGLLVAACGGDDSGGSGDSGSGNGDGGDPKTFIFGSSEDPKTLDAAYVSDGESLRVIYQVYETLVALEPGTTEVVPGLAEEWEISPDGLTYTFHLREGVTFHDGEPFNAEAVCFNFDRWYNFTGPQQSGDVSYYWQTVFGGFATADLESSPPTSRYGSCDATDELTATLNLTEPSSALLAGLVLPPFSIASPKAIEEGGTDIEQAGDSLSYTGGFGSEVVAGTGPFKFVSWERGESLTLERNDDYWGEAPALDEIIFRPIPDPTARLQALQAGEIDAYEGVNAADIGAIESNGDQVVERPAFNVGYVGFNNKLPIFQNEKIRQAISHALNRQGLLDAAYPEGAVVANQFLPPEQWGYNQSIEGYEYDPDLARQLIADSGETNLTLEFWYPADVSRPYMPDPQAVYESFAADLQAVGFTIVPKTVPWTPDYLQNIQGDGLGQLFLLGWTGDYADPDNFVGTFFRQDRPEFGFSDPAIQGLLNEALAETDQAARQALYEEANQAIYDYIPGVPFVHNQPLLAVAGHITGYTPSPVSLEDFDLIDIEG</sequence>
<feature type="compositionally biased region" description="Gly residues" evidence="4">
    <location>
        <begin position="26"/>
        <end position="40"/>
    </location>
</feature>
<organism evidence="7 8">
    <name type="scientific">Jiangella anatolica</name>
    <dbReference type="NCBI Taxonomy" id="2670374"/>
    <lineage>
        <taxon>Bacteria</taxon>
        <taxon>Bacillati</taxon>
        <taxon>Actinomycetota</taxon>
        <taxon>Actinomycetes</taxon>
        <taxon>Jiangellales</taxon>
        <taxon>Jiangellaceae</taxon>
        <taxon>Jiangella</taxon>
    </lineage>
</organism>
<evidence type="ECO:0000256" key="1">
    <source>
        <dbReference type="ARBA" id="ARBA00005695"/>
    </source>
</evidence>
<protein>
    <submittedName>
        <fullName evidence="7">ABC transporter substrate-binding protein</fullName>
    </submittedName>
</protein>
<name>A0A2W2B5A7_9ACTN</name>
<dbReference type="PANTHER" id="PTHR30290:SF9">
    <property type="entry name" value="OLIGOPEPTIDE-BINDING PROTEIN APPA"/>
    <property type="match status" value="1"/>
</dbReference>
<dbReference type="AlphaFoldDB" id="A0A2W2B5A7"/>
<keyword evidence="3 5" id="KW-0732">Signal</keyword>
<evidence type="ECO:0000256" key="4">
    <source>
        <dbReference type="SAM" id="MobiDB-lite"/>
    </source>
</evidence>
<dbReference type="Gene3D" id="3.10.105.10">
    <property type="entry name" value="Dipeptide-binding Protein, Domain 3"/>
    <property type="match status" value="1"/>
</dbReference>